<keyword evidence="4 7" id="KW-0812">Transmembrane</keyword>
<dbReference type="NCBIfam" id="TIGR00897">
    <property type="entry name" value="2A0118"/>
    <property type="match status" value="1"/>
</dbReference>
<dbReference type="SUPFAM" id="SSF103473">
    <property type="entry name" value="MFS general substrate transporter"/>
    <property type="match status" value="1"/>
</dbReference>
<keyword evidence="5 7" id="KW-1133">Transmembrane helix</keyword>
<dbReference type="AlphaFoldDB" id="A0AB73BAL1"/>
<organism evidence="9 10">
    <name type="scientific">Corynebacterium flavescens</name>
    <dbReference type="NCBI Taxonomy" id="28028"/>
    <lineage>
        <taxon>Bacteria</taxon>
        <taxon>Bacillati</taxon>
        <taxon>Actinomycetota</taxon>
        <taxon>Actinomycetes</taxon>
        <taxon>Mycobacteriales</taxon>
        <taxon>Corynebacteriaceae</taxon>
        <taxon>Corynebacterium</taxon>
    </lineage>
</organism>
<dbReference type="InterPro" id="IPR004748">
    <property type="entry name" value="Polyol_permease-like"/>
</dbReference>
<gene>
    <name evidence="9" type="ORF">CFL01nite_23230</name>
</gene>
<dbReference type="PROSITE" id="PS50850">
    <property type="entry name" value="MFS"/>
    <property type="match status" value="1"/>
</dbReference>
<reference evidence="9 10" key="1">
    <citation type="submission" date="2019-06" db="EMBL/GenBank/DDBJ databases">
        <title>Whole genome shotgun sequence of Corynebacterium flavescens NBRC 14136.</title>
        <authorList>
            <person name="Hosoyama A."/>
            <person name="Uohara A."/>
            <person name="Ohji S."/>
            <person name="Ichikawa N."/>
        </authorList>
    </citation>
    <scope>NUCLEOTIDE SEQUENCE [LARGE SCALE GENOMIC DNA]</scope>
    <source>
        <strain evidence="9 10">NBRC 14136</strain>
    </source>
</reference>
<name>A0AB73BAL1_CORFL</name>
<dbReference type="Gene3D" id="1.20.1250.20">
    <property type="entry name" value="MFS general substrate transporter like domains"/>
    <property type="match status" value="2"/>
</dbReference>
<dbReference type="GO" id="GO:0005886">
    <property type="term" value="C:plasma membrane"/>
    <property type="evidence" value="ECO:0007669"/>
    <property type="project" value="UniProtKB-SubCell"/>
</dbReference>
<comment type="caution">
    <text evidence="9">The sequence shown here is derived from an EMBL/GenBank/DDBJ whole genome shotgun (WGS) entry which is preliminary data.</text>
</comment>
<feature type="transmembrane region" description="Helical" evidence="7">
    <location>
        <begin position="167"/>
        <end position="193"/>
    </location>
</feature>
<keyword evidence="3" id="KW-1003">Cell membrane</keyword>
<evidence type="ECO:0000256" key="3">
    <source>
        <dbReference type="ARBA" id="ARBA00022475"/>
    </source>
</evidence>
<dbReference type="InterPro" id="IPR020846">
    <property type="entry name" value="MFS_dom"/>
</dbReference>
<evidence type="ECO:0000313" key="10">
    <source>
        <dbReference type="Proteomes" id="UP000315353"/>
    </source>
</evidence>
<evidence type="ECO:0000256" key="2">
    <source>
        <dbReference type="ARBA" id="ARBA00022448"/>
    </source>
</evidence>
<dbReference type="PANTHER" id="PTHR23517">
    <property type="entry name" value="RESISTANCE PROTEIN MDTM, PUTATIVE-RELATED-RELATED"/>
    <property type="match status" value="1"/>
</dbReference>
<comment type="subcellular location">
    <subcellularLocation>
        <location evidence="1">Cell membrane</location>
        <topology evidence="1">Multi-pass membrane protein</topology>
    </subcellularLocation>
</comment>
<feature type="transmembrane region" description="Helical" evidence="7">
    <location>
        <begin position="387"/>
        <end position="407"/>
    </location>
</feature>
<evidence type="ECO:0000256" key="4">
    <source>
        <dbReference type="ARBA" id="ARBA00022692"/>
    </source>
</evidence>
<dbReference type="EMBL" id="BJNB01000055">
    <property type="protein sequence ID" value="GEB98828.1"/>
    <property type="molecule type" value="Genomic_DNA"/>
</dbReference>
<dbReference type="GO" id="GO:0022857">
    <property type="term" value="F:transmembrane transporter activity"/>
    <property type="evidence" value="ECO:0007669"/>
    <property type="project" value="InterPro"/>
</dbReference>
<accession>A0AB73BAL1</accession>
<protein>
    <submittedName>
        <fullName evidence="9">MFS transporter</fullName>
    </submittedName>
</protein>
<keyword evidence="2" id="KW-0813">Transport</keyword>
<evidence type="ECO:0000256" key="5">
    <source>
        <dbReference type="ARBA" id="ARBA00022989"/>
    </source>
</evidence>
<feature type="transmembrane region" description="Helical" evidence="7">
    <location>
        <begin position="413"/>
        <end position="431"/>
    </location>
</feature>
<dbReference type="Pfam" id="PF07690">
    <property type="entry name" value="MFS_1"/>
    <property type="match status" value="1"/>
</dbReference>
<feature type="transmembrane region" description="Helical" evidence="7">
    <location>
        <begin position="281"/>
        <end position="304"/>
    </location>
</feature>
<evidence type="ECO:0000313" key="9">
    <source>
        <dbReference type="EMBL" id="GEB98828.1"/>
    </source>
</evidence>
<feature type="transmembrane region" description="Helical" evidence="7">
    <location>
        <begin position="350"/>
        <end position="375"/>
    </location>
</feature>
<evidence type="ECO:0000256" key="1">
    <source>
        <dbReference type="ARBA" id="ARBA00004651"/>
    </source>
</evidence>
<dbReference type="InterPro" id="IPR011701">
    <property type="entry name" value="MFS"/>
</dbReference>
<feature type="transmembrane region" description="Helical" evidence="7">
    <location>
        <begin position="36"/>
        <end position="52"/>
    </location>
</feature>
<evidence type="ECO:0000256" key="7">
    <source>
        <dbReference type="SAM" id="Phobius"/>
    </source>
</evidence>
<feature type="transmembrane region" description="Helical" evidence="7">
    <location>
        <begin position="72"/>
        <end position="93"/>
    </location>
</feature>
<feature type="domain" description="Major facilitator superfamily (MFS) profile" evidence="8">
    <location>
        <begin position="35"/>
        <end position="439"/>
    </location>
</feature>
<evidence type="ECO:0000259" key="8">
    <source>
        <dbReference type="PROSITE" id="PS50850"/>
    </source>
</evidence>
<feature type="transmembrane region" description="Helical" evidence="7">
    <location>
        <begin position="128"/>
        <end position="155"/>
    </location>
</feature>
<feature type="transmembrane region" description="Helical" evidence="7">
    <location>
        <begin position="252"/>
        <end position="275"/>
    </location>
</feature>
<dbReference type="InterPro" id="IPR050171">
    <property type="entry name" value="MFS_Transporters"/>
</dbReference>
<proteinExistence type="predicted"/>
<keyword evidence="6 7" id="KW-0472">Membrane</keyword>
<feature type="transmembrane region" description="Helical" evidence="7">
    <location>
        <begin position="199"/>
        <end position="217"/>
    </location>
</feature>
<dbReference type="Proteomes" id="UP000315353">
    <property type="component" value="Unassembled WGS sequence"/>
</dbReference>
<feature type="transmembrane region" description="Helical" evidence="7">
    <location>
        <begin position="316"/>
        <end position="338"/>
    </location>
</feature>
<sequence length="467" mass="49826">MNSHKHSTLETEFLLMAHDVAPPETLIERMGLPRPLLWGFIGLAIFMIGDGVETNILEPFLSGEHGFTVSSVGTLVTVYGVAVAAAAFFAAALSDLWGPRKVMMLGASIWVVFELLFLLVALTTSNTVLVFLCYGLRGFGYPLFAYGFLVWITAVSPAAKLGTGTGWFYVAFSAGLPTLGALTATISMSLFNLDFYETLWLSLVLVIIGALCALIGVKERIGRAPLVENSEDVAATLGASFRLLARDRRARFVAYIRTINSIPTYAMAVFFPVYFTERLDWPLAWFLILTTVIYAVNLPFNPLYGRVGDKLGWSKTVVWAGCLACAVTLSLVYFVPMISVGLGLPDGVGFALTLVCGALFGISLAGFVPLSPIAVSLNPSRPGAAMAAYNLGVGGAVAAGPALVAIFYPLVGATGLICIFVGLFLLAALMTRSLRGTQPGFDGVPALSVKETFEEAAARDEVKDPSR</sequence>
<evidence type="ECO:0000256" key="6">
    <source>
        <dbReference type="ARBA" id="ARBA00023136"/>
    </source>
</evidence>
<feature type="transmembrane region" description="Helical" evidence="7">
    <location>
        <begin position="102"/>
        <end position="122"/>
    </location>
</feature>
<dbReference type="InterPro" id="IPR036259">
    <property type="entry name" value="MFS_trans_sf"/>
</dbReference>